<protein>
    <submittedName>
        <fullName evidence="1">Uncharacterized protein</fullName>
    </submittedName>
</protein>
<reference evidence="1 2" key="2">
    <citation type="submission" date="2009-03" db="EMBL/GenBank/DDBJ databases">
        <title>Draft genome sequence of Coprococcus comes (ATCC 27758).</title>
        <authorList>
            <person name="Sudarsanam P."/>
            <person name="Ley R."/>
            <person name="Guruge J."/>
            <person name="Turnbaugh P.J."/>
            <person name="Mahowald M."/>
            <person name="Liep D."/>
            <person name="Gordon J."/>
        </authorList>
    </citation>
    <scope>NUCLEOTIDE SEQUENCE [LARGE SCALE GENOMIC DNA]</scope>
    <source>
        <strain evidence="1 2">ATCC 27758</strain>
    </source>
</reference>
<dbReference type="EMBL" id="ABVR01000042">
    <property type="protein sequence ID" value="EEG88783.1"/>
    <property type="molecule type" value="Genomic_DNA"/>
</dbReference>
<name>C0BCI2_9FIRM</name>
<accession>C0BCI2</accession>
<dbReference type="Proteomes" id="UP000003793">
    <property type="component" value="Unassembled WGS sequence"/>
</dbReference>
<gene>
    <name evidence="1" type="ORF">COPCOM_02873</name>
</gene>
<evidence type="ECO:0000313" key="2">
    <source>
        <dbReference type="Proteomes" id="UP000003793"/>
    </source>
</evidence>
<evidence type="ECO:0000313" key="1">
    <source>
        <dbReference type="EMBL" id="EEG88783.1"/>
    </source>
</evidence>
<sequence length="45" mass="5131">MAPPIIITRQLRCLIKSGLITSLCGIPLYYTVAYRTKSTPNLRFF</sequence>
<comment type="caution">
    <text evidence="1">The sequence shown here is derived from an EMBL/GenBank/DDBJ whole genome shotgun (WGS) entry which is preliminary data.</text>
</comment>
<dbReference type="HOGENOM" id="CLU_3198545_0_0_9"/>
<proteinExistence type="predicted"/>
<organism evidence="1 2">
    <name type="scientific">Coprococcus comes ATCC 27758</name>
    <dbReference type="NCBI Taxonomy" id="470146"/>
    <lineage>
        <taxon>Bacteria</taxon>
        <taxon>Bacillati</taxon>
        <taxon>Bacillota</taxon>
        <taxon>Clostridia</taxon>
        <taxon>Lachnospirales</taxon>
        <taxon>Lachnospiraceae</taxon>
        <taxon>Coprococcus</taxon>
    </lineage>
</organism>
<dbReference type="AlphaFoldDB" id="C0BCI2"/>
<reference evidence="1 2" key="1">
    <citation type="submission" date="2009-02" db="EMBL/GenBank/DDBJ databases">
        <authorList>
            <person name="Fulton L."/>
            <person name="Clifton S."/>
            <person name="Fulton B."/>
            <person name="Xu J."/>
            <person name="Minx P."/>
            <person name="Pepin K.H."/>
            <person name="Johnson M."/>
            <person name="Bhonagiri V."/>
            <person name="Nash W.E."/>
            <person name="Mardis E.R."/>
            <person name="Wilson R.K."/>
        </authorList>
    </citation>
    <scope>NUCLEOTIDE SEQUENCE [LARGE SCALE GENOMIC DNA]</scope>
    <source>
        <strain evidence="1 2">ATCC 27758</strain>
    </source>
</reference>